<evidence type="ECO:0000256" key="1">
    <source>
        <dbReference type="SAM" id="MobiDB-lite"/>
    </source>
</evidence>
<dbReference type="AlphaFoldDB" id="A0AA38X7P8"/>
<name>A0AA38X7P8_9EURO</name>
<feature type="compositionally biased region" description="Polar residues" evidence="1">
    <location>
        <begin position="101"/>
        <end position="128"/>
    </location>
</feature>
<keyword evidence="3" id="KW-1185">Reference proteome</keyword>
<evidence type="ECO:0000313" key="3">
    <source>
        <dbReference type="Proteomes" id="UP001172673"/>
    </source>
</evidence>
<sequence length="551" mass="60565">MDKALYIFVKQNETKPTTIRSRPESAQHVGTRTIPRKAAMQPTAPVDVLRTNTNTSAPERPPSRRRHVTIGGPDRHPQTERRSSTRNEARGHDQAPLASDLVTSGRNKPQADMQTPSKTDEGSATTARSTRRPYPPSSWKSSSTVDSAALNQKTRQGARPAGSEAPRQVNEMPGGATLPTSKTIVAVENPKPEECEASGKLARKDSRRQYTIGSSNPTHQAAVLSLEIGKDKSSHTTGRGATEGPILPDPETAYAHTFYYTTCPHTSPPKPRPLNVQPTLVQYNHGLLAQHPSKLIDRPNNTATDPLNVYILEGPCADCDLSARRRAESDILDNYTHKLENLTIQLSLLQRDIVSEHPEMLANRNSSTFSTFTLPSTLELTPEATQSVVEIEDQLNELIKKRDGEVKQVWQGFTARWGPGTVQIHRDDNVQIPVRSRSRSTARTVTSTISFHVPSADTTPEKSATASSVTSAYADGTVLPSPESSFANRVRASSTQERYSDGTHDIVIDSSVDGVRGRGRMLVDWIRPDQLERKPDGGNDMPRRKSSRHGR</sequence>
<accession>A0AA38X7P8</accession>
<feature type="region of interest" description="Disordered" evidence="1">
    <location>
        <begin position="230"/>
        <end position="249"/>
    </location>
</feature>
<feature type="compositionally biased region" description="Polar residues" evidence="1">
    <location>
        <begin position="138"/>
        <end position="155"/>
    </location>
</feature>
<comment type="caution">
    <text evidence="2">The sequence shown here is derived from an EMBL/GenBank/DDBJ whole genome shotgun (WGS) entry which is preliminary data.</text>
</comment>
<evidence type="ECO:0000313" key="2">
    <source>
        <dbReference type="EMBL" id="KAJ9608400.1"/>
    </source>
</evidence>
<dbReference type="Proteomes" id="UP001172673">
    <property type="component" value="Unassembled WGS sequence"/>
</dbReference>
<gene>
    <name evidence="2" type="ORF">H2200_007388</name>
</gene>
<feature type="region of interest" description="Disordered" evidence="1">
    <location>
        <begin position="13"/>
        <end position="218"/>
    </location>
</feature>
<reference evidence="2" key="1">
    <citation type="submission" date="2022-10" db="EMBL/GenBank/DDBJ databases">
        <title>Culturing micro-colonial fungi from biological soil crusts in the Mojave desert and describing Neophaeococcomyces mojavensis, and introducing the new genera and species Taxawa tesnikishii.</title>
        <authorList>
            <person name="Kurbessoian T."/>
            <person name="Stajich J.E."/>
        </authorList>
    </citation>
    <scope>NUCLEOTIDE SEQUENCE</scope>
    <source>
        <strain evidence="2">TK_41</strain>
    </source>
</reference>
<organism evidence="2 3">
    <name type="scientific">Cladophialophora chaetospira</name>
    <dbReference type="NCBI Taxonomy" id="386627"/>
    <lineage>
        <taxon>Eukaryota</taxon>
        <taxon>Fungi</taxon>
        <taxon>Dikarya</taxon>
        <taxon>Ascomycota</taxon>
        <taxon>Pezizomycotina</taxon>
        <taxon>Eurotiomycetes</taxon>
        <taxon>Chaetothyriomycetidae</taxon>
        <taxon>Chaetothyriales</taxon>
        <taxon>Herpotrichiellaceae</taxon>
        <taxon>Cladophialophora</taxon>
    </lineage>
</organism>
<feature type="compositionally biased region" description="Polar residues" evidence="1">
    <location>
        <begin position="209"/>
        <end position="218"/>
    </location>
</feature>
<proteinExistence type="predicted"/>
<dbReference type="EMBL" id="JAPDRK010000010">
    <property type="protein sequence ID" value="KAJ9608400.1"/>
    <property type="molecule type" value="Genomic_DNA"/>
</dbReference>
<protein>
    <submittedName>
        <fullName evidence="2">Uncharacterized protein</fullName>
    </submittedName>
</protein>
<feature type="region of interest" description="Disordered" evidence="1">
    <location>
        <begin position="527"/>
        <end position="551"/>
    </location>
</feature>
<feature type="compositionally biased region" description="Basic and acidic residues" evidence="1">
    <location>
        <begin position="527"/>
        <end position="543"/>
    </location>
</feature>
<feature type="compositionally biased region" description="Basic and acidic residues" evidence="1">
    <location>
        <begin position="73"/>
        <end position="93"/>
    </location>
</feature>